<gene>
    <name evidence="3" type="ORF">I8J29_00555</name>
</gene>
<reference evidence="3 4" key="1">
    <citation type="submission" date="2021-03" db="EMBL/GenBank/DDBJ databases">
        <title>Paenibacillus artemisicola MWE-103 whole genome sequence.</title>
        <authorList>
            <person name="Ham Y.J."/>
        </authorList>
    </citation>
    <scope>NUCLEOTIDE SEQUENCE [LARGE SCALE GENOMIC DNA]</scope>
    <source>
        <strain evidence="3 4">MWE-103</strain>
    </source>
</reference>
<proteinExistence type="predicted"/>
<dbReference type="InterPro" id="IPR006059">
    <property type="entry name" value="SBP"/>
</dbReference>
<feature type="signal peptide" evidence="2">
    <location>
        <begin position="1"/>
        <end position="26"/>
    </location>
</feature>
<protein>
    <submittedName>
        <fullName evidence="3">Extracellular solute-binding protein</fullName>
    </submittedName>
</protein>
<dbReference type="PANTHER" id="PTHR43649">
    <property type="entry name" value="ARABINOSE-BINDING PROTEIN-RELATED"/>
    <property type="match status" value="1"/>
</dbReference>
<dbReference type="InterPro" id="IPR050490">
    <property type="entry name" value="Bact_solute-bd_prot1"/>
</dbReference>
<comment type="caution">
    <text evidence="3">The sequence shown here is derived from an EMBL/GenBank/DDBJ whole genome shotgun (WGS) entry which is preliminary data.</text>
</comment>
<accession>A0ABS3W2Z7</accession>
<dbReference type="Gene3D" id="3.40.190.10">
    <property type="entry name" value="Periplasmic binding protein-like II"/>
    <property type="match status" value="2"/>
</dbReference>
<feature type="region of interest" description="Disordered" evidence="1">
    <location>
        <begin position="26"/>
        <end position="65"/>
    </location>
</feature>
<dbReference type="RefSeq" id="WP_208845645.1">
    <property type="nucleotide sequence ID" value="NZ_JAGGDJ010000001.1"/>
</dbReference>
<evidence type="ECO:0000313" key="3">
    <source>
        <dbReference type="EMBL" id="MBO7742664.1"/>
    </source>
</evidence>
<feature type="compositionally biased region" description="Gly residues" evidence="1">
    <location>
        <begin position="42"/>
        <end position="51"/>
    </location>
</feature>
<dbReference type="Proteomes" id="UP000670947">
    <property type="component" value="Unassembled WGS sequence"/>
</dbReference>
<evidence type="ECO:0000256" key="2">
    <source>
        <dbReference type="SAM" id="SignalP"/>
    </source>
</evidence>
<dbReference type="PANTHER" id="PTHR43649:SF12">
    <property type="entry name" value="DIACETYLCHITOBIOSE BINDING PROTEIN DASA"/>
    <property type="match status" value="1"/>
</dbReference>
<name>A0ABS3W2Z7_9BACL</name>
<evidence type="ECO:0000256" key="1">
    <source>
        <dbReference type="SAM" id="MobiDB-lite"/>
    </source>
</evidence>
<evidence type="ECO:0000313" key="4">
    <source>
        <dbReference type="Proteomes" id="UP000670947"/>
    </source>
</evidence>
<sequence length="586" mass="63307">MKRNATKRGMVMIALAAALAAAPAGCADGGEGAAGPPPGGTAPNGGAGSGRNGQDAAAGATDSRPVTLKVQVNSTGKDFEHTEVYDEIKRLTGVTMDLETYDEQKFKVELAGGDLPDIIQVPNKNIKELIEGNNILPLDELVRTHGPDIGQPALVPSLDYIRRFWSDGTNKLYMVPVQVGETGFGFEQQVGLNLRWDYYKELGYPAIRSIEDMVGVIAEMTAMHPTTADGKKVYGVGMWNDWGLWGLRSIGLVTGNNTYDVRTGRLVNDYADPDSGIWDTARFLFLAQRKGILDPDAFTAKYNDVVAKASQGTLISSFATWPFEPVNAELLKQGPDKGFVTIPLDWGFTNAGGSTVAGWSDRAWAISRNCKDPERAMELIDFLVSDRGSRLIASGIQGTHWDYVDGMPRMKAETVKLAAEGGDEWKRTGIGMFANQQGFTDQAKTSDGGVVSLFETPDVYAAKINSLNADYDRHYGVAYPAEAYKRLAEQGKVKTLDHVPQDILNAMPPKPDDIIRIQAKLDELLVKGMPAVVLGSANETAFAANKAALIAQLNEAGAGTYFAWFQSAFEEAKARLAETPPAKTAK</sequence>
<dbReference type="SUPFAM" id="SSF53850">
    <property type="entry name" value="Periplasmic binding protein-like II"/>
    <property type="match status" value="1"/>
</dbReference>
<dbReference type="Pfam" id="PF01547">
    <property type="entry name" value="SBP_bac_1"/>
    <property type="match status" value="1"/>
</dbReference>
<keyword evidence="2" id="KW-0732">Signal</keyword>
<dbReference type="EMBL" id="JAGGDJ010000001">
    <property type="protein sequence ID" value="MBO7742664.1"/>
    <property type="molecule type" value="Genomic_DNA"/>
</dbReference>
<feature type="chain" id="PRO_5045167039" evidence="2">
    <location>
        <begin position="27"/>
        <end position="586"/>
    </location>
</feature>
<keyword evidence="4" id="KW-1185">Reference proteome</keyword>
<organism evidence="3 4">
    <name type="scientific">Paenibacillus artemisiicola</name>
    <dbReference type="NCBI Taxonomy" id="1172618"/>
    <lineage>
        <taxon>Bacteria</taxon>
        <taxon>Bacillati</taxon>
        <taxon>Bacillota</taxon>
        <taxon>Bacilli</taxon>
        <taxon>Bacillales</taxon>
        <taxon>Paenibacillaceae</taxon>
        <taxon>Paenibacillus</taxon>
    </lineage>
</organism>